<proteinExistence type="predicted"/>
<evidence type="ECO:0000313" key="2">
    <source>
        <dbReference type="EMBL" id="MCD1653930.1"/>
    </source>
</evidence>
<sequence length="268" mass="29758">MRSPKEISIEKKIFEQLNPESSAFKTAELLSSDSEIQLMQEYANTVSIVRLGYNDHGPVHMRTVTRNAVLMLNILHEAGIKTNLENENAGTLDDSMTAVILASFLHDLGMTIGRQDHELYSMTLATPIIDRILEKVYPDELGKRVIIRSLAMEGIIGHMAARRIHSLEAGLILIADGCDMEKGRARIPMVLNTEPKVGDIHKYSANSIEKVKITAGDPKPVRISIDMSSDVGFFQIEEVLLPKVNMSPVKPYIEIMASVQGGESKKYL</sequence>
<feature type="domain" description="HD/PDEase" evidence="1">
    <location>
        <begin position="53"/>
        <end position="190"/>
    </location>
</feature>
<evidence type="ECO:0000259" key="1">
    <source>
        <dbReference type="SMART" id="SM00471"/>
    </source>
</evidence>
<dbReference type="SUPFAM" id="SSF109604">
    <property type="entry name" value="HD-domain/PDEase-like"/>
    <property type="match status" value="1"/>
</dbReference>
<dbReference type="PANTHER" id="PTHR40517">
    <property type="entry name" value="METAL-DEPENDENT PHOSPHOHYDROLASE, HD SUPERFAMILY-RELATED"/>
    <property type="match status" value="1"/>
</dbReference>
<keyword evidence="3" id="KW-1185">Reference proteome</keyword>
<dbReference type="InterPro" id="IPR003607">
    <property type="entry name" value="HD/PDEase_dom"/>
</dbReference>
<dbReference type="SMART" id="SM00471">
    <property type="entry name" value="HDc"/>
    <property type="match status" value="1"/>
</dbReference>
<dbReference type="Proteomes" id="UP001198163">
    <property type="component" value="Unassembled WGS sequence"/>
</dbReference>
<dbReference type="PANTHER" id="PTHR40517:SF1">
    <property type="entry name" value="METAL-DEPENDENT PHOSPHOHYDROLASE, HD SUPERFAMILY-RELATED"/>
    <property type="match status" value="1"/>
</dbReference>
<name>A0AAE3EFL0_9SPIR</name>
<dbReference type="InterPro" id="IPR039967">
    <property type="entry name" value="MJ1020-like"/>
</dbReference>
<dbReference type="Gene3D" id="1.10.3210.10">
    <property type="entry name" value="Hypothetical protein af1432"/>
    <property type="match status" value="1"/>
</dbReference>
<reference evidence="2" key="1">
    <citation type="submission" date="2021-08" db="EMBL/GenBank/DDBJ databases">
        <title>Comparative analyses of Brucepasteria parasyntrophica and Teretinema zuelzerae.</title>
        <authorList>
            <person name="Song Y."/>
            <person name="Brune A."/>
        </authorList>
    </citation>
    <scope>NUCLEOTIDE SEQUENCE</scope>
    <source>
        <strain evidence="2">DSM 1903</strain>
    </source>
</reference>
<dbReference type="AlphaFoldDB" id="A0AAE3EFL0"/>
<comment type="caution">
    <text evidence="2">The sequence shown here is derived from an EMBL/GenBank/DDBJ whole genome shotgun (WGS) entry which is preliminary data.</text>
</comment>
<accession>A0AAE3EFL0</accession>
<dbReference type="RefSeq" id="WP_230753561.1">
    <property type="nucleotide sequence ID" value="NZ_JAINWA010000001.1"/>
</dbReference>
<dbReference type="EMBL" id="JAINWA010000001">
    <property type="protein sequence ID" value="MCD1653930.1"/>
    <property type="molecule type" value="Genomic_DNA"/>
</dbReference>
<gene>
    <name evidence="2" type="ORF">K7J14_04365</name>
</gene>
<organism evidence="2 3">
    <name type="scientific">Teretinema zuelzerae</name>
    <dbReference type="NCBI Taxonomy" id="156"/>
    <lineage>
        <taxon>Bacteria</taxon>
        <taxon>Pseudomonadati</taxon>
        <taxon>Spirochaetota</taxon>
        <taxon>Spirochaetia</taxon>
        <taxon>Spirochaetales</taxon>
        <taxon>Treponemataceae</taxon>
        <taxon>Teretinema</taxon>
    </lineage>
</organism>
<evidence type="ECO:0000313" key="3">
    <source>
        <dbReference type="Proteomes" id="UP001198163"/>
    </source>
</evidence>
<protein>
    <submittedName>
        <fullName evidence="2">Phosphohydrolase</fullName>
    </submittedName>
</protein>